<evidence type="ECO:0000313" key="2">
    <source>
        <dbReference type="Proteomes" id="UP000321945"/>
    </source>
</evidence>
<dbReference type="EMBL" id="VORU01000002">
    <property type="protein sequence ID" value="TXD70278.1"/>
    <property type="molecule type" value="Genomic_DNA"/>
</dbReference>
<dbReference type="Proteomes" id="UP000321945">
    <property type="component" value="Unassembled WGS sequence"/>
</dbReference>
<name>A0A5C6YS97_9FLAO</name>
<dbReference type="PROSITE" id="PS51257">
    <property type="entry name" value="PROKAR_LIPOPROTEIN"/>
    <property type="match status" value="1"/>
</dbReference>
<organism evidence="1 2">
    <name type="scientific">Aequorivita lipolytica</name>
    <dbReference type="NCBI Taxonomy" id="153267"/>
    <lineage>
        <taxon>Bacteria</taxon>
        <taxon>Pseudomonadati</taxon>
        <taxon>Bacteroidota</taxon>
        <taxon>Flavobacteriia</taxon>
        <taxon>Flavobacteriales</taxon>
        <taxon>Flavobacteriaceae</taxon>
        <taxon>Aequorivita</taxon>
    </lineage>
</organism>
<dbReference type="AlphaFoldDB" id="A0A5C6YS97"/>
<dbReference type="RefSeq" id="WP_146743139.1">
    <property type="nucleotide sequence ID" value="NZ_CBCRZQ010000003.1"/>
</dbReference>
<keyword evidence="2" id="KW-1185">Reference proteome</keyword>
<comment type="caution">
    <text evidence="1">The sequence shown here is derived from an EMBL/GenBank/DDBJ whole genome shotgun (WGS) entry which is preliminary data.</text>
</comment>
<evidence type="ECO:0000313" key="1">
    <source>
        <dbReference type="EMBL" id="TXD70278.1"/>
    </source>
</evidence>
<sequence>MKTVFSRMAIFVTILFFATSCENRTLQENLNTGLLHYKKVRFINRGFIDGYGIEKIAFFKEQDSNYTFVLKMYDNAVNDTVEKYRLGIVFFPEGDTLAPFSKWWFMEPTMKKVGKYKYVIEKVFLPYQKLDSIRLFLTDRKGYNGVKGNVLNLKNLRL</sequence>
<gene>
    <name evidence="1" type="ORF">ESV24_03700</name>
</gene>
<proteinExistence type="predicted"/>
<accession>A0A5C6YS97</accession>
<reference evidence="1 2" key="1">
    <citation type="submission" date="2019-08" db="EMBL/GenBank/DDBJ databases">
        <title>Genome of Aequorivita lipolytica Y10-2 (type strain).</title>
        <authorList>
            <person name="Bowman J.P."/>
        </authorList>
    </citation>
    <scope>NUCLEOTIDE SEQUENCE [LARGE SCALE GENOMIC DNA]</scope>
    <source>
        <strain evidence="1 2">Y10-2</strain>
    </source>
</reference>
<protein>
    <submittedName>
        <fullName evidence="1">Uncharacterized protein</fullName>
    </submittedName>
</protein>
<dbReference type="OrthoDB" id="9869949at2"/>